<evidence type="ECO:0000256" key="1">
    <source>
        <dbReference type="ARBA" id="ARBA00004479"/>
    </source>
</evidence>
<evidence type="ECO:0000259" key="10">
    <source>
        <dbReference type="PROSITE" id="PS50011"/>
    </source>
</evidence>
<evidence type="ECO:0000256" key="8">
    <source>
        <dbReference type="ARBA" id="ARBA00023136"/>
    </source>
</evidence>
<dbReference type="InterPro" id="IPR020635">
    <property type="entry name" value="Tyr_kinase_cat_dom"/>
</dbReference>
<reference evidence="14" key="2">
    <citation type="submission" date="2019-09" db="UniProtKB">
        <authorList>
            <consortium name="WormBaseParasite"/>
        </authorList>
    </citation>
    <scope>IDENTIFICATION</scope>
</reference>
<evidence type="ECO:0000256" key="3">
    <source>
        <dbReference type="ARBA" id="ARBA00022729"/>
    </source>
</evidence>
<dbReference type="InterPro" id="IPR013783">
    <property type="entry name" value="Ig-like_fold"/>
</dbReference>
<keyword evidence="7" id="KW-1133">Transmembrane helix</keyword>
<dbReference type="OrthoDB" id="65481at2759"/>
<dbReference type="PANTHER" id="PTHR24416:SF525">
    <property type="entry name" value="INSULIN-LIKE RECEPTOR"/>
    <property type="match status" value="1"/>
</dbReference>
<dbReference type="GO" id="GO:0004714">
    <property type="term" value="F:transmembrane receptor protein tyrosine kinase activity"/>
    <property type="evidence" value="ECO:0007669"/>
    <property type="project" value="TreeGrafter"/>
</dbReference>
<evidence type="ECO:0000313" key="13">
    <source>
        <dbReference type="Proteomes" id="UP000050761"/>
    </source>
</evidence>
<dbReference type="Pfam" id="PF07714">
    <property type="entry name" value="PK_Tyr_Ser-Thr"/>
    <property type="match status" value="1"/>
</dbReference>
<dbReference type="SUPFAM" id="SSF49265">
    <property type="entry name" value="Fibronectin type III"/>
    <property type="match status" value="2"/>
</dbReference>
<dbReference type="GO" id="GO:0007169">
    <property type="term" value="P:cell surface receptor protein tyrosine kinase signaling pathway"/>
    <property type="evidence" value="ECO:0007669"/>
    <property type="project" value="TreeGrafter"/>
</dbReference>
<dbReference type="InterPro" id="IPR000719">
    <property type="entry name" value="Prot_kinase_dom"/>
</dbReference>
<keyword evidence="2" id="KW-0812">Transmembrane</keyword>
<dbReference type="CDD" id="cd00063">
    <property type="entry name" value="FN3"/>
    <property type="match status" value="3"/>
</dbReference>
<keyword evidence="6" id="KW-0067">ATP-binding</keyword>
<dbReference type="EMBL" id="UZAH01025553">
    <property type="protein sequence ID" value="VDO66051.1"/>
    <property type="molecule type" value="Genomic_DNA"/>
</dbReference>
<dbReference type="PROSITE" id="PS50011">
    <property type="entry name" value="PROTEIN_KINASE_DOM"/>
    <property type="match status" value="1"/>
</dbReference>
<comment type="subcellular location">
    <subcellularLocation>
        <location evidence="1">Membrane</location>
        <topology evidence="1">Single-pass type I membrane protein</topology>
    </subcellularLocation>
</comment>
<evidence type="ECO:0000256" key="2">
    <source>
        <dbReference type="ARBA" id="ARBA00022692"/>
    </source>
</evidence>
<sequence>MSWKSFEYFLKTVDGARAIISLFWSPPVEWNAAPFQYIINCTKDDGTTQGGPVGSTVTHISFEVKSGKVECSVAAANEPNNVGEFSPKISIDSSELKPLVRLFAIDSTNALIAITNVTQDEPSKREKRQISHVNRVMEYQAIAFIGNDLFAIRKEHDSLQPVLVQIDTNDIDTIVHKVSIGGDVSRVDTMTSDWVGHRLLLVSGQALYQLSLDAFLTTSLLTPRKLIELTTGATDAKQLTYDPFKNTAYLLTRNGSLFSMNLARSHEKNLALVVPCLASQTVTWMMTEFAWNRASSPKVYALTWNGLVVIDVEENNKCNEVRIDWNKFGEKGLKAMSAFAIADKLFVFVTSSEMLIYGRETVCPFPIAYPPLRQILAVSQSSQPYPDRSCFALPSSAGIQFTVVNEGKTGAFLEVSKPPPPNICHGVSLPQTHYEVYFNRKNSDKVKHIRSYTEKIHVENGILDKETDYDVTVAWLNRYSDASGISDAKPFRTGFGYPSAPRSLQAVAVTPDTIYLYWNLPDTLNAPIAEIKYKISQQAPGLVVPTSIAVQEYAEGVFSPTTTDSASCLVSPCRAKIANLRPATEYKFWATSIHKSHLNSQFLEDSEAISQEASARTKDIPGTLRPDNVTGSSLLLRWNSLQAEQPPSLISVQYKEVIPNSLNSSEFPLHALITVLINGLLSATSYDYRFVASYTGTISVENRAVAFKEFYYQGVHQAKTKAGVPTAPLQVEARMDEEGWIVSWKEPSSDGGSPITSYAVEMRHNRSTEWEIAERGLDGWKLWWRPARSDRQTWEFRVRATNAEGFGAYGYSSETVGMSDVKGSSHDDAVVFLRARARATRLKKERNQDKNCITLEKIAGLEHAPCQPMPPEMLNEIKILLSSNFDHPNIVKLLGVCLEGPKQYLILELMEGGDLLNFLRASSPTDSYPSQLSLRDVLSMLIDIGRGGAYLESNRHVHRDLAARNCLISSRNPHPHRVTKIGALLLQFSRSNELWLAPECIMEGMFSSKSDVWAFGILMYEIVGLGQKPYFHMDNTQVIPLTVNGGTPSKPVYSIMQLCWAYDKDERPTFVEILSMFEKLRDKIEFQVGLHVLKVPAGATTWSFPQHTSLRMSRCIRA</sequence>
<evidence type="ECO:0000256" key="6">
    <source>
        <dbReference type="ARBA" id="ARBA00022840"/>
    </source>
</evidence>
<dbReference type="PROSITE" id="PS50853">
    <property type="entry name" value="FN3"/>
    <property type="match status" value="2"/>
</dbReference>
<dbReference type="SUPFAM" id="SSF56112">
    <property type="entry name" value="Protein kinase-like (PK-like)"/>
    <property type="match status" value="1"/>
</dbReference>
<feature type="domain" description="Fibronectin type-III" evidence="11">
    <location>
        <begin position="500"/>
        <end position="613"/>
    </location>
</feature>
<accession>A0A3P7WXE9</accession>
<dbReference type="PANTHER" id="PTHR24416">
    <property type="entry name" value="TYROSINE-PROTEIN KINASE RECEPTOR"/>
    <property type="match status" value="1"/>
</dbReference>
<gene>
    <name evidence="12" type="ORF">HPBE_LOCUS5854</name>
</gene>
<proteinExistence type="predicted"/>
<evidence type="ECO:0000256" key="7">
    <source>
        <dbReference type="ARBA" id="ARBA00022989"/>
    </source>
</evidence>
<evidence type="ECO:0000256" key="4">
    <source>
        <dbReference type="ARBA" id="ARBA00022737"/>
    </source>
</evidence>
<dbReference type="WBParaSite" id="HPBE_0000585301-mRNA-1">
    <property type="protein sequence ID" value="HPBE_0000585301-mRNA-1"/>
    <property type="gene ID" value="HPBE_0000585301"/>
</dbReference>
<dbReference type="InterPro" id="IPR036116">
    <property type="entry name" value="FN3_sf"/>
</dbReference>
<evidence type="ECO:0000313" key="14">
    <source>
        <dbReference type="WBParaSite" id="HPBE_0000585301-mRNA-1"/>
    </source>
</evidence>
<keyword evidence="5" id="KW-0547">Nucleotide-binding</keyword>
<keyword evidence="9" id="KW-0325">Glycoprotein</keyword>
<dbReference type="Proteomes" id="UP000050761">
    <property type="component" value="Unassembled WGS sequence"/>
</dbReference>
<reference evidence="12 13" key="1">
    <citation type="submission" date="2018-11" db="EMBL/GenBank/DDBJ databases">
        <authorList>
            <consortium name="Pathogen Informatics"/>
        </authorList>
    </citation>
    <scope>NUCLEOTIDE SEQUENCE [LARGE SCALE GENOMIC DNA]</scope>
</reference>
<dbReference type="FunFam" id="2.60.40.10:FF:002356">
    <property type="entry name" value="Protein roller-3"/>
    <property type="match status" value="1"/>
</dbReference>
<feature type="domain" description="Fibronectin type-III" evidence="11">
    <location>
        <begin position="725"/>
        <end position="821"/>
    </location>
</feature>
<keyword evidence="3" id="KW-0732">Signal</keyword>
<dbReference type="CDD" id="cd00192">
    <property type="entry name" value="PTKc"/>
    <property type="match status" value="1"/>
</dbReference>
<dbReference type="GO" id="GO:0005524">
    <property type="term" value="F:ATP binding"/>
    <property type="evidence" value="ECO:0007669"/>
    <property type="project" value="UniProtKB-KW"/>
</dbReference>
<dbReference type="Pfam" id="PF00041">
    <property type="entry name" value="fn3"/>
    <property type="match status" value="1"/>
</dbReference>
<evidence type="ECO:0000256" key="5">
    <source>
        <dbReference type="ARBA" id="ARBA00022741"/>
    </source>
</evidence>
<evidence type="ECO:0000259" key="11">
    <source>
        <dbReference type="PROSITE" id="PS50853"/>
    </source>
</evidence>
<dbReference type="GO" id="GO:0043235">
    <property type="term" value="C:receptor complex"/>
    <property type="evidence" value="ECO:0007669"/>
    <property type="project" value="TreeGrafter"/>
</dbReference>
<feature type="domain" description="Protein kinase" evidence="10">
    <location>
        <begin position="798"/>
        <end position="1080"/>
    </location>
</feature>
<dbReference type="InterPro" id="IPR050122">
    <property type="entry name" value="RTK"/>
</dbReference>
<dbReference type="GO" id="GO:0005886">
    <property type="term" value="C:plasma membrane"/>
    <property type="evidence" value="ECO:0007669"/>
    <property type="project" value="TreeGrafter"/>
</dbReference>
<dbReference type="Gene3D" id="2.60.40.10">
    <property type="entry name" value="Immunoglobulins"/>
    <property type="match status" value="2"/>
</dbReference>
<name>A0A3P7WXE9_HELPZ</name>
<dbReference type="SMART" id="SM00219">
    <property type="entry name" value="TyrKc"/>
    <property type="match status" value="1"/>
</dbReference>
<dbReference type="AlphaFoldDB" id="A0A3P7WXE9"/>
<protein>
    <submittedName>
        <fullName evidence="14">Receptor protein-tyrosine kinase</fullName>
    </submittedName>
</protein>
<evidence type="ECO:0000256" key="9">
    <source>
        <dbReference type="ARBA" id="ARBA00023180"/>
    </source>
</evidence>
<dbReference type="SMART" id="SM00060">
    <property type="entry name" value="FN3"/>
    <property type="match status" value="4"/>
</dbReference>
<organism evidence="12">
    <name type="scientific">Heligmosomoides polygyrus</name>
    <name type="common">Parasitic roundworm</name>
    <dbReference type="NCBI Taxonomy" id="6339"/>
    <lineage>
        <taxon>Eukaryota</taxon>
        <taxon>Metazoa</taxon>
        <taxon>Ecdysozoa</taxon>
        <taxon>Nematoda</taxon>
        <taxon>Chromadorea</taxon>
        <taxon>Rhabditida</taxon>
        <taxon>Rhabditina</taxon>
        <taxon>Rhabditomorpha</taxon>
        <taxon>Strongyloidea</taxon>
        <taxon>Heligmosomidae</taxon>
        <taxon>Heligmosomoides</taxon>
    </lineage>
</organism>
<evidence type="ECO:0000313" key="12">
    <source>
        <dbReference type="EMBL" id="VDO66051.1"/>
    </source>
</evidence>
<dbReference type="InterPro" id="IPR001245">
    <property type="entry name" value="Ser-Thr/Tyr_kinase_cat_dom"/>
</dbReference>
<keyword evidence="8" id="KW-0472">Membrane</keyword>
<dbReference type="InterPro" id="IPR003961">
    <property type="entry name" value="FN3_dom"/>
</dbReference>
<keyword evidence="4" id="KW-0677">Repeat</keyword>
<dbReference type="InterPro" id="IPR011009">
    <property type="entry name" value="Kinase-like_dom_sf"/>
</dbReference>
<keyword evidence="13" id="KW-1185">Reference proteome</keyword>
<dbReference type="Gene3D" id="1.10.510.10">
    <property type="entry name" value="Transferase(Phosphotransferase) domain 1"/>
    <property type="match status" value="1"/>
</dbReference>